<organism evidence="4 5">
    <name type="scientific">Nannocystis pusilla</name>
    <dbReference type="NCBI Taxonomy" id="889268"/>
    <lineage>
        <taxon>Bacteria</taxon>
        <taxon>Pseudomonadati</taxon>
        <taxon>Myxococcota</taxon>
        <taxon>Polyangia</taxon>
        <taxon>Nannocystales</taxon>
        <taxon>Nannocystaceae</taxon>
        <taxon>Nannocystis</taxon>
    </lineage>
</organism>
<evidence type="ECO:0000313" key="5">
    <source>
        <dbReference type="Proteomes" id="UP001150924"/>
    </source>
</evidence>
<accession>A0A9X3IVX4</accession>
<feature type="compositionally biased region" description="Basic residues" evidence="3">
    <location>
        <begin position="350"/>
        <end position="362"/>
    </location>
</feature>
<evidence type="ECO:0000313" key="4">
    <source>
        <dbReference type="EMBL" id="MCY1005846.1"/>
    </source>
</evidence>
<dbReference type="Pfam" id="PF00023">
    <property type="entry name" value="Ank"/>
    <property type="match status" value="1"/>
</dbReference>
<feature type="repeat" description="ANK" evidence="2">
    <location>
        <begin position="218"/>
        <end position="250"/>
    </location>
</feature>
<keyword evidence="2" id="KW-0040">ANK repeat</keyword>
<dbReference type="PANTHER" id="PTHR24161:SF85">
    <property type="entry name" value="PALMITOYLTRANSFERASE HIP14"/>
    <property type="match status" value="1"/>
</dbReference>
<evidence type="ECO:0000256" key="3">
    <source>
        <dbReference type="SAM" id="MobiDB-lite"/>
    </source>
</evidence>
<sequence>MHDADSTQTDRFREAVAAIAGGDLDRLAALLDADPGLVAVRCRVGECYETGYFAGATLLHHVAGNPDRGPLPDNIAACTWLLLDRGSAAWAAQATLELVLTSRRASESGAAPALIDLLIAGGARLDLADPDLLSKPLLNLAPATAEKLVGRGARIDVRHAAALGRIETLTRLLSPELDREVLAEALAYACIREQFLAAALLLGCGAEGDRLVRPGGQPPRTPLHEAAWRGHVGVVERLLAHGADPEVRDGRWGGTAADWAEHGGHPELAVGCAGLREGRPGCSVPSERATRSRLAGDRGCIKEHVRCTMAESTCLNEHVPWAMVGVTGRGRRVDAGSAGGPGLARDRSARPRRRVLRARPRATRADPGAHALARSRGEC</sequence>
<proteinExistence type="predicted"/>
<evidence type="ECO:0000256" key="2">
    <source>
        <dbReference type="PROSITE-ProRule" id="PRU00023"/>
    </source>
</evidence>
<dbReference type="Gene3D" id="1.25.40.20">
    <property type="entry name" value="Ankyrin repeat-containing domain"/>
    <property type="match status" value="1"/>
</dbReference>
<dbReference type="InterPro" id="IPR002110">
    <property type="entry name" value="Ankyrin_rpt"/>
</dbReference>
<name>A0A9X3IVX4_9BACT</name>
<dbReference type="AlphaFoldDB" id="A0A9X3IVX4"/>
<reference evidence="4" key="1">
    <citation type="submission" date="2022-11" db="EMBL/GenBank/DDBJ databases">
        <title>Minimal conservation of predation-associated metabolite biosynthetic gene clusters underscores biosynthetic potential of Myxococcota including descriptions for ten novel species: Archangium lansinium sp. nov., Myxococcus landrumus sp. nov., Nannocystis bai.</title>
        <authorList>
            <person name="Ahearne A."/>
            <person name="Stevens C."/>
            <person name="Phillips K."/>
        </authorList>
    </citation>
    <scope>NUCLEOTIDE SEQUENCE</scope>
    <source>
        <strain evidence="4">Na p29</strain>
    </source>
</reference>
<keyword evidence="5" id="KW-1185">Reference proteome</keyword>
<dbReference type="EMBL" id="JAPNKE010000002">
    <property type="protein sequence ID" value="MCY1005846.1"/>
    <property type="molecule type" value="Genomic_DNA"/>
</dbReference>
<comment type="caution">
    <text evidence="4">The sequence shown here is derived from an EMBL/GenBank/DDBJ whole genome shotgun (WGS) entry which is preliminary data.</text>
</comment>
<feature type="region of interest" description="Disordered" evidence="3">
    <location>
        <begin position="332"/>
        <end position="379"/>
    </location>
</feature>
<dbReference type="SUPFAM" id="SSF48403">
    <property type="entry name" value="Ankyrin repeat"/>
    <property type="match status" value="1"/>
</dbReference>
<dbReference type="Proteomes" id="UP001150924">
    <property type="component" value="Unassembled WGS sequence"/>
</dbReference>
<gene>
    <name evidence="4" type="ORF">OV079_09755</name>
</gene>
<evidence type="ECO:0000256" key="1">
    <source>
        <dbReference type="ARBA" id="ARBA00022737"/>
    </source>
</evidence>
<dbReference type="PANTHER" id="PTHR24161">
    <property type="entry name" value="ANK_REP_REGION DOMAIN-CONTAINING PROTEIN-RELATED"/>
    <property type="match status" value="1"/>
</dbReference>
<dbReference type="InterPro" id="IPR036770">
    <property type="entry name" value="Ankyrin_rpt-contain_sf"/>
</dbReference>
<dbReference type="PROSITE" id="PS50088">
    <property type="entry name" value="ANK_REPEAT"/>
    <property type="match status" value="1"/>
</dbReference>
<dbReference type="PROSITE" id="PS50297">
    <property type="entry name" value="ANK_REP_REGION"/>
    <property type="match status" value="1"/>
</dbReference>
<keyword evidence="1" id="KW-0677">Repeat</keyword>
<dbReference type="RefSeq" id="WP_267767710.1">
    <property type="nucleotide sequence ID" value="NZ_JAPNKE010000002.1"/>
</dbReference>
<protein>
    <submittedName>
        <fullName evidence="4">Ankyrin repeat domain-containing protein</fullName>
    </submittedName>
</protein>